<evidence type="ECO:0000313" key="4">
    <source>
        <dbReference type="EMBL" id="KAK3047886.1"/>
    </source>
</evidence>
<evidence type="ECO:0000256" key="2">
    <source>
        <dbReference type="SAM" id="Phobius"/>
    </source>
</evidence>
<dbReference type="Pfam" id="PF07969">
    <property type="entry name" value="Amidohydro_3"/>
    <property type="match status" value="1"/>
</dbReference>
<protein>
    <recommendedName>
        <fullName evidence="3">Amidohydrolase 3 domain-containing protein</fullName>
    </recommendedName>
</protein>
<dbReference type="InterPro" id="IPR011059">
    <property type="entry name" value="Metal-dep_hydrolase_composite"/>
</dbReference>
<keyword evidence="2" id="KW-0472">Membrane</keyword>
<dbReference type="GO" id="GO:0006046">
    <property type="term" value="P:N-acetylglucosamine catabolic process"/>
    <property type="evidence" value="ECO:0007669"/>
    <property type="project" value="TreeGrafter"/>
</dbReference>
<keyword evidence="5" id="KW-1185">Reference proteome</keyword>
<dbReference type="InterPro" id="IPR013108">
    <property type="entry name" value="Amidohydro_3"/>
</dbReference>
<sequence length="945" mass="102750">MDKHDLPRYTPVDEHAISRHKRRHRRRLVKSFVLLLAAYALYSHFTVRDHSKVQLLSVDKLRADHAVCSKLRSVPETSNTKRERSARYIPGHGPVLIRNATVWTGEALLGTSPEDAHLGKGYSWIHADVLMEFGLIKLVSAGISTSTLPPNTTIYNAHGRQLTSGIVDMHSHSTVDTLPSLRGWSDDNELSSDITPYARSIDAVNPLDHQLQVIKSGGVTTSLILPGSGNNMGGEAYVIKHAVGVPDGREQISAEDMLADPQKTWRYMKMACGENAKAVYGRLGRDFGPFSRMGEAWYFRHAFESARAHVQAQDDWCSAADRVGAERMESYLPQELEWESLGALLRGQVLLNVHCYTIPDLEAFVRHTNEFRFKVQAFHHAHQTYLVPEILKRAWGGGPPPAAALFADNMYYKAEAYVASEQAGKILYDNGITPVYVSDNPVLNAQHVVFEAAKAYKNGLPYHVALAGVTSASAELLGLGNRIGKAKPGYDADIVVWDSDPLSVGAAPVQVWIDGTPQFEEPVELRKPHTKPLAANPPLENTPVRSEERDIVFTGISKIMIPGHEQVFDSGDGTAVMVVENGTVVCTGLCEAESSSGEARGVRRVSLKDGHVVPPVTVFGSSLGLAEIEAEDSTLDGDNTDESISRAVDGLAFDTKSLDAAYSHGVTRAISAPTFKYGGFKGVSAGFLTGAPHALEEGAVWQDEVALHYTMTKTEKTLSLSAAVGLLQAKLIKAVKANETEELKLEERWLRRVVAGNMTLVVNVHSADLIASLLRVKADVEAEMRSKDDKASNGRLSMVIHGGAESWMLASALAEAHVGVVLAPFLAYSETWDQRRSLTGAPLTNGTAIDILHAAGVKVAIGTSEDWQTRNLYLSAGIAYTNGNGKINEIEALAFVSSNVYDMLGLKEPRDEVVREFVVFEGSPLEIDSRVSAVADGRGGLSVWT</sequence>
<dbReference type="SUPFAM" id="SSF51556">
    <property type="entry name" value="Metallo-dependent hydrolases"/>
    <property type="match status" value="2"/>
</dbReference>
<keyword evidence="1" id="KW-0378">Hydrolase</keyword>
<dbReference type="Gene3D" id="3.20.20.140">
    <property type="entry name" value="Metal-dependent hydrolases"/>
    <property type="match status" value="2"/>
</dbReference>
<dbReference type="SUPFAM" id="SSF51338">
    <property type="entry name" value="Composite domain of metallo-dependent hydrolases"/>
    <property type="match status" value="1"/>
</dbReference>
<dbReference type="PANTHER" id="PTHR11113">
    <property type="entry name" value="N-ACETYLGLUCOSAMINE-6-PHOSPHATE DEACETYLASE"/>
    <property type="match status" value="1"/>
</dbReference>
<dbReference type="AlphaFoldDB" id="A0AAJ0DDB4"/>
<keyword evidence="2" id="KW-1133">Transmembrane helix</keyword>
<evidence type="ECO:0000313" key="5">
    <source>
        <dbReference type="Proteomes" id="UP001271007"/>
    </source>
</evidence>
<proteinExistence type="predicted"/>
<name>A0AAJ0DDB4_9PEZI</name>
<evidence type="ECO:0000259" key="3">
    <source>
        <dbReference type="Pfam" id="PF07969"/>
    </source>
</evidence>
<dbReference type="PANTHER" id="PTHR11113:SF14">
    <property type="entry name" value="N-ACETYLGLUCOSAMINE-6-PHOSPHATE DEACETYLASE"/>
    <property type="match status" value="1"/>
</dbReference>
<dbReference type="EMBL" id="JAWDJX010000055">
    <property type="protein sequence ID" value="KAK3047886.1"/>
    <property type="molecule type" value="Genomic_DNA"/>
</dbReference>
<feature type="transmembrane region" description="Helical" evidence="2">
    <location>
        <begin position="28"/>
        <end position="45"/>
    </location>
</feature>
<dbReference type="InterPro" id="IPR032466">
    <property type="entry name" value="Metal_Hydrolase"/>
</dbReference>
<accession>A0AAJ0DDB4</accession>
<reference evidence="4" key="1">
    <citation type="submission" date="2023-04" db="EMBL/GenBank/DDBJ databases">
        <title>Black Yeasts Isolated from many extreme environments.</title>
        <authorList>
            <person name="Coleine C."/>
            <person name="Stajich J.E."/>
            <person name="Selbmann L."/>
        </authorList>
    </citation>
    <scope>NUCLEOTIDE SEQUENCE</scope>
    <source>
        <strain evidence="4">CCFEE 5312</strain>
    </source>
</reference>
<gene>
    <name evidence="4" type="ORF">LTR09_010711</name>
</gene>
<organism evidence="4 5">
    <name type="scientific">Extremus antarcticus</name>
    <dbReference type="NCBI Taxonomy" id="702011"/>
    <lineage>
        <taxon>Eukaryota</taxon>
        <taxon>Fungi</taxon>
        <taxon>Dikarya</taxon>
        <taxon>Ascomycota</taxon>
        <taxon>Pezizomycotina</taxon>
        <taxon>Dothideomycetes</taxon>
        <taxon>Dothideomycetidae</taxon>
        <taxon>Mycosphaerellales</taxon>
        <taxon>Extremaceae</taxon>
        <taxon>Extremus</taxon>
    </lineage>
</organism>
<feature type="domain" description="Amidohydrolase 3" evidence="3">
    <location>
        <begin position="459"/>
        <end position="516"/>
    </location>
</feature>
<evidence type="ECO:0000256" key="1">
    <source>
        <dbReference type="ARBA" id="ARBA00022801"/>
    </source>
</evidence>
<comment type="caution">
    <text evidence="4">The sequence shown here is derived from an EMBL/GenBank/DDBJ whole genome shotgun (WGS) entry which is preliminary data.</text>
</comment>
<dbReference type="GO" id="GO:0008448">
    <property type="term" value="F:N-acetylglucosamine-6-phosphate deacetylase activity"/>
    <property type="evidence" value="ECO:0007669"/>
    <property type="project" value="TreeGrafter"/>
</dbReference>
<keyword evidence="2" id="KW-0812">Transmembrane</keyword>
<dbReference type="Proteomes" id="UP001271007">
    <property type="component" value="Unassembled WGS sequence"/>
</dbReference>